<dbReference type="AlphaFoldDB" id="A0A2V5HKK2"/>
<gene>
    <name evidence="3" type="ORF">BP00DRAFT_471245</name>
</gene>
<name>A0A2V5HKK2_9EURO</name>
<dbReference type="GO" id="GO:0016646">
    <property type="term" value="F:oxidoreductase activity, acting on the CH-NH group of donors, NAD or NADP as acceptor"/>
    <property type="evidence" value="ECO:0007669"/>
    <property type="project" value="TreeGrafter"/>
</dbReference>
<reference evidence="3 4" key="1">
    <citation type="submission" date="2018-02" db="EMBL/GenBank/DDBJ databases">
        <title>The genomes of Aspergillus section Nigri reveals drivers in fungal speciation.</title>
        <authorList>
            <consortium name="DOE Joint Genome Institute"/>
            <person name="Vesth T.C."/>
            <person name="Nybo J."/>
            <person name="Theobald S."/>
            <person name="Brandl J."/>
            <person name="Frisvad J.C."/>
            <person name="Nielsen K.F."/>
            <person name="Lyhne E.K."/>
            <person name="Kogle M.E."/>
            <person name="Kuo A."/>
            <person name="Riley R."/>
            <person name="Clum A."/>
            <person name="Nolan M."/>
            <person name="Lipzen A."/>
            <person name="Salamov A."/>
            <person name="Henrissat B."/>
            <person name="Wiebenga A."/>
            <person name="De vries R.P."/>
            <person name="Grigoriev I.V."/>
            <person name="Mortensen U.H."/>
            <person name="Andersen M.R."/>
            <person name="Baker S.E."/>
        </authorList>
    </citation>
    <scope>NUCLEOTIDE SEQUENCE [LARGE SCALE GENOMIC DNA]</scope>
    <source>
        <strain evidence="3 4">CBS 114.80</strain>
    </source>
</reference>
<dbReference type="InterPro" id="IPR016040">
    <property type="entry name" value="NAD(P)-bd_dom"/>
</dbReference>
<sequence length="325" mass="35799">MSDIPKSQVVGVVGPAGFGGSYLTVELIRRGHKVIGISRRPESFGTHENYTPRPVDLDSASQNELVRAFSDADVLVCAYGPHTTGADALTYMPYVETVRRIVLAVQAARVPYFMFMGGAGSLVVPPDSCGGESNVALIDHPGFFYAYRRQLVQSEAHVRYMEDRLGPIGASLRAYRTARLQQEAGETLSAADRDTLESYEANLRRGNDRAVDFIKAARLTLMFFRGNHSFPWTFVSPSPMYRPGPRSGAYEIGVHELPLTGEPNPTANLVEVLDDRLTGITATDLADAMADEIENRKMMYQHWTAVADLSNDTQFPSYLTADALR</sequence>
<evidence type="ECO:0000313" key="3">
    <source>
        <dbReference type="EMBL" id="PYI24929.1"/>
    </source>
</evidence>
<dbReference type="InterPro" id="IPR036291">
    <property type="entry name" value="NAD(P)-bd_dom_sf"/>
</dbReference>
<feature type="domain" description="NAD(P)-binding" evidence="2">
    <location>
        <begin position="17"/>
        <end position="122"/>
    </location>
</feature>
<accession>A0A2V5HKK2</accession>
<dbReference type="EMBL" id="KZ825710">
    <property type="protein sequence ID" value="PYI24929.1"/>
    <property type="molecule type" value="Genomic_DNA"/>
</dbReference>
<keyword evidence="4" id="KW-1185">Reference proteome</keyword>
<proteinExistence type="inferred from homology"/>
<dbReference type="PANTHER" id="PTHR43355">
    <property type="entry name" value="FLAVIN REDUCTASE (NADPH)"/>
    <property type="match status" value="1"/>
</dbReference>
<dbReference type="Proteomes" id="UP000248817">
    <property type="component" value="Unassembled WGS sequence"/>
</dbReference>
<protein>
    <submittedName>
        <fullName evidence="3">NAD(P)-binding protein</fullName>
    </submittedName>
</protein>
<dbReference type="InterPro" id="IPR051606">
    <property type="entry name" value="Polyketide_Oxido-like"/>
</dbReference>
<dbReference type="PANTHER" id="PTHR43355:SF2">
    <property type="entry name" value="FLAVIN REDUCTASE (NADPH)"/>
    <property type="match status" value="1"/>
</dbReference>
<dbReference type="Gene3D" id="3.40.50.720">
    <property type="entry name" value="NAD(P)-binding Rossmann-like Domain"/>
    <property type="match status" value="2"/>
</dbReference>
<comment type="similarity">
    <text evidence="1">Belongs to the avfA family.</text>
</comment>
<evidence type="ECO:0000256" key="1">
    <source>
        <dbReference type="ARBA" id="ARBA00038376"/>
    </source>
</evidence>
<dbReference type="Pfam" id="PF13460">
    <property type="entry name" value="NAD_binding_10"/>
    <property type="match status" value="1"/>
</dbReference>
<evidence type="ECO:0000313" key="4">
    <source>
        <dbReference type="Proteomes" id="UP000248817"/>
    </source>
</evidence>
<organism evidence="3 4">
    <name type="scientific">Aspergillus indologenus CBS 114.80</name>
    <dbReference type="NCBI Taxonomy" id="1450541"/>
    <lineage>
        <taxon>Eukaryota</taxon>
        <taxon>Fungi</taxon>
        <taxon>Dikarya</taxon>
        <taxon>Ascomycota</taxon>
        <taxon>Pezizomycotina</taxon>
        <taxon>Eurotiomycetes</taxon>
        <taxon>Eurotiomycetidae</taxon>
        <taxon>Eurotiales</taxon>
        <taxon>Aspergillaceae</taxon>
        <taxon>Aspergillus</taxon>
        <taxon>Aspergillus subgen. Circumdati</taxon>
    </lineage>
</organism>
<evidence type="ECO:0000259" key="2">
    <source>
        <dbReference type="Pfam" id="PF13460"/>
    </source>
</evidence>
<dbReference type="SUPFAM" id="SSF51735">
    <property type="entry name" value="NAD(P)-binding Rossmann-fold domains"/>
    <property type="match status" value="1"/>
</dbReference>